<proteinExistence type="predicted"/>
<organism evidence="6 7">
    <name type="scientific">Lacisediminihabitans profunda</name>
    <dbReference type="NCBI Taxonomy" id="2594790"/>
    <lineage>
        <taxon>Bacteria</taxon>
        <taxon>Bacillati</taxon>
        <taxon>Actinomycetota</taxon>
        <taxon>Actinomycetes</taxon>
        <taxon>Micrococcales</taxon>
        <taxon>Microbacteriaceae</taxon>
        <taxon>Lacisediminihabitans</taxon>
    </lineage>
</organism>
<keyword evidence="7" id="KW-1185">Reference proteome</keyword>
<dbReference type="PRINTS" id="PR00035">
    <property type="entry name" value="HTHGNTR"/>
</dbReference>
<evidence type="ECO:0000256" key="4">
    <source>
        <dbReference type="SAM" id="MobiDB-lite"/>
    </source>
</evidence>
<accession>A0A5C8US54</accession>
<dbReference type="InterPro" id="IPR036390">
    <property type="entry name" value="WH_DNA-bd_sf"/>
</dbReference>
<keyword evidence="1" id="KW-0805">Transcription regulation</keyword>
<sequence>MSAVDDAFHGLRQMIASGRLAAGQKFPAEAELCEELGVSRGSLREAVRMLAALGVIESRHGSGTYVSALRAADLVGVLALTVDLLPLSGLLDMYELRRVLETHAAVQAAARITPETALELQRLIDEMEATDDPATASALDAEFHQTIAQTAGNPTLVALLDVFRSRSRAYQVFNLPEGPELKDISDRGHRAIASAIIVHDPTAASTAAAAHVALTESWLRHFQLELEPLAQPPDGAGRVGSGSATSSPVETISRAEET</sequence>
<keyword evidence="3" id="KW-0804">Transcription</keyword>
<dbReference type="EMBL" id="VRMG01000005">
    <property type="protein sequence ID" value="TXN31414.1"/>
    <property type="molecule type" value="Genomic_DNA"/>
</dbReference>
<evidence type="ECO:0000313" key="6">
    <source>
        <dbReference type="EMBL" id="TXN31414.1"/>
    </source>
</evidence>
<dbReference type="InterPro" id="IPR036388">
    <property type="entry name" value="WH-like_DNA-bd_sf"/>
</dbReference>
<evidence type="ECO:0000256" key="3">
    <source>
        <dbReference type="ARBA" id="ARBA00023163"/>
    </source>
</evidence>
<dbReference type="Pfam" id="PF07729">
    <property type="entry name" value="FCD"/>
    <property type="match status" value="1"/>
</dbReference>
<evidence type="ECO:0000256" key="1">
    <source>
        <dbReference type="ARBA" id="ARBA00023015"/>
    </source>
</evidence>
<feature type="region of interest" description="Disordered" evidence="4">
    <location>
        <begin position="229"/>
        <end position="258"/>
    </location>
</feature>
<dbReference type="Pfam" id="PF00392">
    <property type="entry name" value="GntR"/>
    <property type="match status" value="1"/>
</dbReference>
<feature type="domain" description="HTH gntR-type" evidence="5">
    <location>
        <begin position="1"/>
        <end position="69"/>
    </location>
</feature>
<gene>
    <name evidence="6" type="ORF">FVP33_07650</name>
</gene>
<dbReference type="CDD" id="cd07377">
    <property type="entry name" value="WHTH_GntR"/>
    <property type="match status" value="1"/>
</dbReference>
<dbReference type="PANTHER" id="PTHR43537:SF5">
    <property type="entry name" value="UXU OPERON TRANSCRIPTIONAL REGULATOR"/>
    <property type="match status" value="1"/>
</dbReference>
<protein>
    <submittedName>
        <fullName evidence="6">FadR family transcriptional regulator</fullName>
    </submittedName>
</protein>
<evidence type="ECO:0000259" key="5">
    <source>
        <dbReference type="PROSITE" id="PS50949"/>
    </source>
</evidence>
<dbReference type="Proteomes" id="UP000321379">
    <property type="component" value="Unassembled WGS sequence"/>
</dbReference>
<name>A0A5C8US54_9MICO</name>
<dbReference type="SMART" id="SM00345">
    <property type="entry name" value="HTH_GNTR"/>
    <property type="match status" value="1"/>
</dbReference>
<dbReference type="InterPro" id="IPR011711">
    <property type="entry name" value="GntR_C"/>
</dbReference>
<dbReference type="SMART" id="SM00895">
    <property type="entry name" value="FCD"/>
    <property type="match status" value="1"/>
</dbReference>
<reference evidence="6 7" key="1">
    <citation type="submission" date="2019-08" db="EMBL/GenBank/DDBJ databases">
        <title>Bacterial whole genome sequence for Glaciihabitans sp. CHu50b-6-2.</title>
        <authorList>
            <person name="Jin L."/>
        </authorList>
    </citation>
    <scope>NUCLEOTIDE SEQUENCE [LARGE SCALE GENOMIC DNA]</scope>
    <source>
        <strain evidence="6 7">CHu50b-6-2</strain>
    </source>
</reference>
<comment type="caution">
    <text evidence="6">The sequence shown here is derived from an EMBL/GenBank/DDBJ whole genome shotgun (WGS) entry which is preliminary data.</text>
</comment>
<keyword evidence="2" id="KW-0238">DNA-binding</keyword>
<dbReference type="SUPFAM" id="SSF46785">
    <property type="entry name" value="Winged helix' DNA-binding domain"/>
    <property type="match status" value="1"/>
</dbReference>
<dbReference type="PANTHER" id="PTHR43537">
    <property type="entry name" value="TRANSCRIPTIONAL REGULATOR, GNTR FAMILY"/>
    <property type="match status" value="1"/>
</dbReference>
<dbReference type="Gene3D" id="1.10.10.10">
    <property type="entry name" value="Winged helix-like DNA-binding domain superfamily/Winged helix DNA-binding domain"/>
    <property type="match status" value="1"/>
</dbReference>
<evidence type="ECO:0000313" key="7">
    <source>
        <dbReference type="Proteomes" id="UP000321379"/>
    </source>
</evidence>
<dbReference type="SUPFAM" id="SSF48008">
    <property type="entry name" value="GntR ligand-binding domain-like"/>
    <property type="match status" value="1"/>
</dbReference>
<dbReference type="GO" id="GO:0003700">
    <property type="term" value="F:DNA-binding transcription factor activity"/>
    <property type="evidence" value="ECO:0007669"/>
    <property type="project" value="InterPro"/>
</dbReference>
<dbReference type="AlphaFoldDB" id="A0A5C8US54"/>
<dbReference type="Gene3D" id="1.20.120.530">
    <property type="entry name" value="GntR ligand-binding domain-like"/>
    <property type="match status" value="1"/>
</dbReference>
<dbReference type="GO" id="GO:0003677">
    <property type="term" value="F:DNA binding"/>
    <property type="evidence" value="ECO:0007669"/>
    <property type="project" value="UniProtKB-KW"/>
</dbReference>
<dbReference type="RefSeq" id="WP_147783001.1">
    <property type="nucleotide sequence ID" value="NZ_VRMG01000005.1"/>
</dbReference>
<dbReference type="InterPro" id="IPR000524">
    <property type="entry name" value="Tscrpt_reg_HTH_GntR"/>
</dbReference>
<dbReference type="PROSITE" id="PS50949">
    <property type="entry name" value="HTH_GNTR"/>
    <property type="match status" value="1"/>
</dbReference>
<evidence type="ECO:0000256" key="2">
    <source>
        <dbReference type="ARBA" id="ARBA00023125"/>
    </source>
</evidence>
<dbReference type="InterPro" id="IPR008920">
    <property type="entry name" value="TF_FadR/GntR_C"/>
</dbReference>